<evidence type="ECO:0000256" key="2">
    <source>
        <dbReference type="SAM" id="MobiDB-lite"/>
    </source>
</evidence>
<comment type="similarity">
    <text evidence="1">Belongs to the PrpD family.</text>
</comment>
<proteinExistence type="inferred from homology"/>
<feature type="domain" description="MmgE/PrpD N-terminal" evidence="3">
    <location>
        <begin position="9"/>
        <end position="240"/>
    </location>
</feature>
<gene>
    <name evidence="5" type="ORF">SAMN04487991_2145</name>
</gene>
<dbReference type="Gene3D" id="1.10.4100.10">
    <property type="entry name" value="2-methylcitrate dehydratase PrpD"/>
    <property type="match status" value="1"/>
</dbReference>
<dbReference type="AlphaFoldDB" id="A0A1I3RAX8"/>
<dbReference type="InterPro" id="IPR042183">
    <property type="entry name" value="MmgE/PrpD_sf_1"/>
</dbReference>
<evidence type="ECO:0000313" key="6">
    <source>
        <dbReference type="Proteomes" id="UP000199630"/>
    </source>
</evidence>
<reference evidence="6" key="1">
    <citation type="submission" date="2016-10" db="EMBL/GenBank/DDBJ databases">
        <authorList>
            <person name="Varghese N."/>
            <person name="Submissions S."/>
        </authorList>
    </citation>
    <scope>NUCLEOTIDE SEQUENCE [LARGE SCALE GENOMIC DNA]</scope>
    <source>
        <strain evidence="6">DSM 26471</strain>
    </source>
</reference>
<accession>A0A1I3RAX8</accession>
<dbReference type="EMBL" id="FORH01000003">
    <property type="protein sequence ID" value="SFJ43200.1"/>
    <property type="molecule type" value="Genomic_DNA"/>
</dbReference>
<dbReference type="Gene3D" id="3.30.1330.120">
    <property type="entry name" value="2-methylcitrate dehydratase PrpD"/>
    <property type="match status" value="1"/>
</dbReference>
<name>A0A1I3RAX8_9RHOB</name>
<evidence type="ECO:0000313" key="5">
    <source>
        <dbReference type="EMBL" id="SFJ43200.1"/>
    </source>
</evidence>
<organism evidence="5 6">
    <name type="scientific">Celeribacter neptunius</name>
    <dbReference type="NCBI Taxonomy" id="588602"/>
    <lineage>
        <taxon>Bacteria</taxon>
        <taxon>Pseudomonadati</taxon>
        <taxon>Pseudomonadota</taxon>
        <taxon>Alphaproteobacteria</taxon>
        <taxon>Rhodobacterales</taxon>
        <taxon>Roseobacteraceae</taxon>
        <taxon>Celeribacter</taxon>
    </lineage>
</organism>
<protein>
    <submittedName>
        <fullName evidence="5">2-methylcitrate dehydratase PrpD</fullName>
    </submittedName>
</protein>
<dbReference type="GO" id="GO:0016829">
    <property type="term" value="F:lyase activity"/>
    <property type="evidence" value="ECO:0007669"/>
    <property type="project" value="InterPro"/>
</dbReference>
<dbReference type="STRING" id="588602.SAMN04487991_2145"/>
<dbReference type="Pfam" id="PF19305">
    <property type="entry name" value="MmgE_PrpD_C"/>
    <property type="match status" value="1"/>
</dbReference>
<dbReference type="InterPro" id="IPR036148">
    <property type="entry name" value="MmgE/PrpD_sf"/>
</dbReference>
<feature type="region of interest" description="Disordered" evidence="2">
    <location>
        <begin position="382"/>
        <end position="402"/>
    </location>
</feature>
<sequence length="456" mass="47883">MSTPDLVPLAAFVSGYMVDPDDAALASRLRSTVLDWGSAALAGTGHPLFSAYQTAFLSPGEQGPLRVIGTSGRHPMIAAAMTNAALSHLWEVDDAHRDATNHPGITVLPAVMALAEAHRLDPATVCAAIVAGYEAVIRVSAHLGAPHYAINHSTATAGSFGAAAAAARALRFSPEQTLSAFGHAGTQAAGLWALLDDDCTESKAFHAAMAVRNGLQAVQLVQSGLPGAPRILEGPRGMRASWHLTDTDAAWLAPDGAPLIHTVTIKGWPVCGQMHSALDCAADLARRVPQDAAAAGPVTVRLPESALAIAGRQAPTTVAEAKFSTSFCIAATLCGKPPSLAGLTEALVVDPEIQRRAEDVTLVADAAMTARFPKERPAEVCLETPSGPQSERRSFRRGDPEAPWTDAAMIERTRDVLALTPWETRPEVLIRWADALVAHSPGWAAETLHEALLTTR</sequence>
<dbReference type="InterPro" id="IPR042188">
    <property type="entry name" value="MmgE/PrpD_sf_2"/>
</dbReference>
<keyword evidence="6" id="KW-1185">Reference proteome</keyword>
<dbReference type="PANTHER" id="PTHR16943">
    <property type="entry name" value="2-METHYLCITRATE DEHYDRATASE-RELATED"/>
    <property type="match status" value="1"/>
</dbReference>
<feature type="compositionally biased region" description="Basic and acidic residues" evidence="2">
    <location>
        <begin position="390"/>
        <end position="400"/>
    </location>
</feature>
<dbReference type="OrthoDB" id="9795089at2"/>
<evidence type="ECO:0000259" key="4">
    <source>
        <dbReference type="Pfam" id="PF19305"/>
    </source>
</evidence>
<dbReference type="PANTHER" id="PTHR16943:SF8">
    <property type="entry name" value="2-METHYLCITRATE DEHYDRATASE"/>
    <property type="match status" value="1"/>
</dbReference>
<dbReference type="SUPFAM" id="SSF103378">
    <property type="entry name" value="2-methylcitrate dehydratase PrpD"/>
    <property type="match status" value="1"/>
</dbReference>
<dbReference type="InterPro" id="IPR045336">
    <property type="entry name" value="MmgE_PrpD_N"/>
</dbReference>
<evidence type="ECO:0000259" key="3">
    <source>
        <dbReference type="Pfam" id="PF03972"/>
    </source>
</evidence>
<feature type="domain" description="MmgE/PrpD C-terminal" evidence="4">
    <location>
        <begin position="268"/>
        <end position="418"/>
    </location>
</feature>
<dbReference type="InterPro" id="IPR005656">
    <property type="entry name" value="MmgE_PrpD"/>
</dbReference>
<dbReference type="Pfam" id="PF03972">
    <property type="entry name" value="MmgE_PrpD_N"/>
    <property type="match status" value="1"/>
</dbReference>
<evidence type="ECO:0000256" key="1">
    <source>
        <dbReference type="ARBA" id="ARBA00006174"/>
    </source>
</evidence>
<dbReference type="RefSeq" id="WP_090060672.1">
    <property type="nucleotide sequence ID" value="NZ_FORH01000003.1"/>
</dbReference>
<dbReference type="Proteomes" id="UP000199630">
    <property type="component" value="Unassembled WGS sequence"/>
</dbReference>
<dbReference type="InterPro" id="IPR045337">
    <property type="entry name" value="MmgE_PrpD_C"/>
</dbReference>